<dbReference type="InterPro" id="IPR036237">
    <property type="entry name" value="Xyl_isomerase-like_sf"/>
</dbReference>
<evidence type="ECO:0000313" key="3">
    <source>
        <dbReference type="EMBL" id="VWO96348.1"/>
    </source>
</evidence>
<dbReference type="InterPro" id="IPR013022">
    <property type="entry name" value="Xyl_isomerase-like_TIM-brl"/>
</dbReference>
<organism evidence="3">
    <name type="scientific">Ganoderma boninense</name>
    <dbReference type="NCBI Taxonomy" id="34458"/>
    <lineage>
        <taxon>Eukaryota</taxon>
        <taxon>Fungi</taxon>
        <taxon>Dikarya</taxon>
        <taxon>Basidiomycota</taxon>
        <taxon>Agaricomycotina</taxon>
        <taxon>Agaricomycetes</taxon>
        <taxon>Polyporales</taxon>
        <taxon>Polyporaceae</taxon>
        <taxon>Ganoderma</taxon>
    </lineage>
</organism>
<dbReference type="SUPFAM" id="SSF51658">
    <property type="entry name" value="Xylose isomerase-like"/>
    <property type="match status" value="1"/>
</dbReference>
<accession>A0A5K1JVS3</accession>
<dbReference type="PROSITE" id="PS51432">
    <property type="entry name" value="AP_NUCLEASE_F2_4"/>
    <property type="match status" value="1"/>
</dbReference>
<dbReference type="GO" id="GO:0008081">
    <property type="term" value="F:phosphoric diester hydrolase activity"/>
    <property type="evidence" value="ECO:0007669"/>
    <property type="project" value="TreeGrafter"/>
</dbReference>
<keyword evidence="3" id="KW-0560">Oxidoreductase</keyword>
<keyword evidence="3" id="KW-0503">Monooxygenase</keyword>
<dbReference type="PANTHER" id="PTHR21445:SF0">
    <property type="entry name" value="APURINIC-APYRIMIDINIC ENDONUCLEASE"/>
    <property type="match status" value="1"/>
</dbReference>
<feature type="region of interest" description="Disordered" evidence="1">
    <location>
        <begin position="29"/>
        <end position="91"/>
    </location>
</feature>
<feature type="domain" description="Xylose isomerase-like TIM barrel" evidence="2">
    <location>
        <begin position="114"/>
        <end position="202"/>
    </location>
</feature>
<sequence>MALRRSSRIATVIASTTKPAARSAVIAAASHVGSLSPDLDDKARPAKRKRSSVKSEGARIEEDEFAQTTQKRTRRGKSPPPEPTPDDFAPRVANRWKIGPHVSSSGGVENSVINAAAVGANAFAIFLKSQRKWESSALKEESITKFKQRMKVFGYSPSHVLPHGSYLVNLGNPDKEKREKSYACFVDDLKRCEELGLQLYNFQ</sequence>
<evidence type="ECO:0000259" key="2">
    <source>
        <dbReference type="Pfam" id="PF01261"/>
    </source>
</evidence>
<proteinExistence type="predicted"/>
<dbReference type="GO" id="GO:0004497">
    <property type="term" value="F:monooxygenase activity"/>
    <property type="evidence" value="ECO:0007669"/>
    <property type="project" value="UniProtKB-KW"/>
</dbReference>
<dbReference type="PANTHER" id="PTHR21445">
    <property type="entry name" value="ENDONUCLEASE IV ENDODEOXYRIBONUCLEASE IV"/>
    <property type="match status" value="1"/>
</dbReference>
<dbReference type="GO" id="GO:0005739">
    <property type="term" value="C:mitochondrion"/>
    <property type="evidence" value="ECO:0007669"/>
    <property type="project" value="TreeGrafter"/>
</dbReference>
<dbReference type="EMBL" id="LR725563">
    <property type="protein sequence ID" value="VWO96348.1"/>
    <property type="molecule type" value="Genomic_DNA"/>
</dbReference>
<dbReference type="AlphaFoldDB" id="A0A5K1JVS3"/>
<dbReference type="GO" id="GO:0006284">
    <property type="term" value="P:base-excision repair"/>
    <property type="evidence" value="ECO:0007669"/>
    <property type="project" value="TreeGrafter"/>
</dbReference>
<dbReference type="GO" id="GO:0005634">
    <property type="term" value="C:nucleus"/>
    <property type="evidence" value="ECO:0007669"/>
    <property type="project" value="TreeGrafter"/>
</dbReference>
<dbReference type="GO" id="GO:0003677">
    <property type="term" value="F:DNA binding"/>
    <property type="evidence" value="ECO:0007669"/>
    <property type="project" value="InterPro"/>
</dbReference>
<reference evidence="3" key="1">
    <citation type="submission" date="2019-10" db="EMBL/GenBank/DDBJ databases">
        <authorList>
            <person name="Nor Muhammad N."/>
        </authorList>
    </citation>
    <scope>NUCLEOTIDE SEQUENCE</scope>
</reference>
<dbReference type="Gene3D" id="3.20.20.150">
    <property type="entry name" value="Divalent-metal-dependent TIM barrel enzymes"/>
    <property type="match status" value="1"/>
</dbReference>
<dbReference type="Pfam" id="PF01261">
    <property type="entry name" value="AP_endonuc_2"/>
    <property type="match status" value="1"/>
</dbReference>
<dbReference type="GO" id="GO:0008270">
    <property type="term" value="F:zinc ion binding"/>
    <property type="evidence" value="ECO:0007669"/>
    <property type="project" value="InterPro"/>
</dbReference>
<evidence type="ECO:0000256" key="1">
    <source>
        <dbReference type="SAM" id="MobiDB-lite"/>
    </source>
</evidence>
<dbReference type="GO" id="GO:0003906">
    <property type="term" value="F:DNA-(apurinic or apyrimidinic site) endonuclease activity"/>
    <property type="evidence" value="ECO:0007669"/>
    <property type="project" value="TreeGrafter"/>
</dbReference>
<protein>
    <submittedName>
        <fullName evidence="3">Cytochrome P450 monooxygenase AKT7 )</fullName>
        <ecNumber evidence="3">1.-.-.-</ecNumber>
    </submittedName>
</protein>
<gene>
    <name evidence="3" type="primary">V5XZS6</name>
</gene>
<dbReference type="EC" id="1.-.-.-" evidence="3"/>
<dbReference type="InterPro" id="IPR001719">
    <property type="entry name" value="AP_endonuc_2"/>
</dbReference>
<name>A0A5K1JVS3_9APHY</name>